<sequence>AENLLILSSSPYREGIQAKWQAINQTLAGHFAMNVIYCNRVGIEDGVTFWGGSAVYTNDGQLLGRAAELEPQILTVNLHLNPGVRAKSVFVRDERPDVVLKELGIIWKQRL</sequence>
<accession>A0A388TK36</accession>
<dbReference type="PROSITE" id="PS50263">
    <property type="entry name" value="CN_HYDROLASE"/>
    <property type="match status" value="1"/>
</dbReference>
<evidence type="ECO:0000259" key="1">
    <source>
        <dbReference type="PROSITE" id="PS50263"/>
    </source>
</evidence>
<dbReference type="InterPro" id="IPR003010">
    <property type="entry name" value="C-N_Hydrolase"/>
</dbReference>
<dbReference type="AlphaFoldDB" id="A0A388TK36"/>
<dbReference type="Gene3D" id="3.60.110.10">
    <property type="entry name" value="Carbon-nitrogen hydrolase"/>
    <property type="match status" value="1"/>
</dbReference>
<proteinExistence type="predicted"/>
<dbReference type="InterPro" id="IPR036526">
    <property type="entry name" value="C-N_Hydrolase_sf"/>
</dbReference>
<keyword evidence="3" id="KW-1185">Reference proteome</keyword>
<reference evidence="2 3" key="1">
    <citation type="journal article" date="2019" name="ISME J.">
        <title>Genome analyses of uncultured TG2/ZB3 bacteria in 'Margulisbacteria' specifically attached to ectosymbiotic spirochetes of protists in the termite gut.</title>
        <authorList>
            <person name="Utami Y.D."/>
            <person name="Kuwahara H."/>
            <person name="Igai K."/>
            <person name="Murakami T."/>
            <person name="Sugaya K."/>
            <person name="Morikawa T."/>
            <person name="Nagura Y."/>
            <person name="Yuki M."/>
            <person name="Deevong P."/>
            <person name="Inoue T."/>
            <person name="Kihara K."/>
            <person name="Lo N."/>
            <person name="Yamada A."/>
            <person name="Ohkuma M."/>
            <person name="Hongoh Y."/>
        </authorList>
    </citation>
    <scope>NUCLEOTIDE SEQUENCE [LARGE SCALE GENOMIC DNA]</scope>
    <source>
        <strain evidence="2">NkOx7-02</strain>
    </source>
</reference>
<protein>
    <submittedName>
        <fullName evidence="2">Nitrilase super family protein</fullName>
    </submittedName>
</protein>
<dbReference type="EMBL" id="BGZO01000174">
    <property type="protein sequence ID" value="GBR77288.1"/>
    <property type="molecule type" value="Genomic_DNA"/>
</dbReference>
<organism evidence="2 3">
    <name type="scientific">Candidatus Termititenax persephonae</name>
    <dbReference type="NCBI Taxonomy" id="2218525"/>
    <lineage>
        <taxon>Bacteria</taxon>
        <taxon>Bacillati</taxon>
        <taxon>Candidatus Margulisiibacteriota</taxon>
        <taxon>Candidatus Termititenacia</taxon>
        <taxon>Candidatus Termititenacales</taxon>
        <taxon>Candidatus Termititenacaceae</taxon>
        <taxon>Candidatus Termititenax</taxon>
    </lineage>
</organism>
<name>A0A388TK36_9BACT</name>
<evidence type="ECO:0000313" key="3">
    <source>
        <dbReference type="Proteomes" id="UP000275925"/>
    </source>
</evidence>
<gene>
    <name evidence="2" type="ORF">NO2_1692</name>
</gene>
<dbReference type="Proteomes" id="UP000275925">
    <property type="component" value="Unassembled WGS sequence"/>
</dbReference>
<evidence type="ECO:0000313" key="2">
    <source>
        <dbReference type="EMBL" id="GBR77288.1"/>
    </source>
</evidence>
<comment type="caution">
    <text evidence="2">The sequence shown here is derived from an EMBL/GenBank/DDBJ whole genome shotgun (WGS) entry which is preliminary data.</text>
</comment>
<feature type="non-terminal residue" evidence="2">
    <location>
        <position position="1"/>
    </location>
</feature>
<dbReference type="Pfam" id="PF00795">
    <property type="entry name" value="CN_hydrolase"/>
    <property type="match status" value="1"/>
</dbReference>
<feature type="domain" description="CN hydrolase" evidence="1">
    <location>
        <begin position="1"/>
        <end position="80"/>
    </location>
</feature>
<dbReference type="SUPFAM" id="SSF56317">
    <property type="entry name" value="Carbon-nitrogen hydrolase"/>
    <property type="match status" value="1"/>
</dbReference>